<evidence type="ECO:0000259" key="2">
    <source>
        <dbReference type="PROSITE" id="PS50011"/>
    </source>
</evidence>
<dbReference type="SMART" id="SM00698">
    <property type="entry name" value="MORN"/>
    <property type="match status" value="2"/>
</dbReference>
<dbReference type="EMBL" id="RRYP01007871">
    <property type="protein sequence ID" value="TNV80178.1"/>
    <property type="molecule type" value="Genomic_DNA"/>
</dbReference>
<dbReference type="InterPro" id="IPR003409">
    <property type="entry name" value="MORN"/>
</dbReference>
<gene>
    <name evidence="3" type="ORF">FGO68_gene3590</name>
</gene>
<dbReference type="Pfam" id="PF02493">
    <property type="entry name" value="MORN"/>
    <property type="match status" value="1"/>
</dbReference>
<comment type="caution">
    <text evidence="3">The sequence shown here is derived from an EMBL/GenBank/DDBJ whole genome shotgun (WGS) entry which is preliminary data.</text>
</comment>
<dbReference type="PANTHER" id="PTHR24361:SF842">
    <property type="entry name" value="KINASE, PUTATIVE-RELATED"/>
    <property type="match status" value="1"/>
</dbReference>
<evidence type="ECO:0000313" key="3">
    <source>
        <dbReference type="EMBL" id="TNV80178.1"/>
    </source>
</evidence>
<proteinExistence type="predicted"/>
<dbReference type="Pfam" id="PF00069">
    <property type="entry name" value="Pkinase"/>
    <property type="match status" value="1"/>
</dbReference>
<dbReference type="GO" id="GO:0004674">
    <property type="term" value="F:protein serine/threonine kinase activity"/>
    <property type="evidence" value="ECO:0007669"/>
    <property type="project" value="TreeGrafter"/>
</dbReference>
<dbReference type="GO" id="GO:0005524">
    <property type="term" value="F:ATP binding"/>
    <property type="evidence" value="ECO:0007669"/>
    <property type="project" value="InterPro"/>
</dbReference>
<organism evidence="3 4">
    <name type="scientific">Halteria grandinella</name>
    <dbReference type="NCBI Taxonomy" id="5974"/>
    <lineage>
        <taxon>Eukaryota</taxon>
        <taxon>Sar</taxon>
        <taxon>Alveolata</taxon>
        <taxon>Ciliophora</taxon>
        <taxon>Intramacronucleata</taxon>
        <taxon>Spirotrichea</taxon>
        <taxon>Stichotrichia</taxon>
        <taxon>Sporadotrichida</taxon>
        <taxon>Halteriidae</taxon>
        <taxon>Halteria</taxon>
    </lineage>
</organism>
<accession>A0A8J8T3K0</accession>
<sequence>MELIQQQLVVKQYRTLKKLGEGAIVTVYLAQDQQTFKMFTLKVQKHNDDPVHMAQANQAFIQEICALEQAKHPFILEIVESFQWEDADKNLRWCIVLEHADGGDLYESYIKSNTQVKQKLAFTWFAMISLALAHLNSLGLNSSDISPKSIGICGEKYGGGFAKIADMGFVSVDYTDQDDFNPIRYYAPELYRGKDLSKKSVWSIGVLLYEVLTGGKHPFLQDFKNETYLQRLPELEIRPHPLIGQEAMAMLKLLLEKKESDRVEINQVLCLDQVKKKIMSFLENLNHEHLDILFSQATKLFKEDVRLKVDQAEVSEEDQPQAQMVMLPQSNKFDEGKLKELIQRIRQDGHAKLAGMIERDGELIERLRVSEDASHTAKQMQFEGVKDRPGFCDLLPGIYYGQCLDEVRDGYGVLYCIIEGGIPSFYECEWNKGIPTKGKRIWIANDKWEKFEGAMDDKYLSQGAGQQQFEEGDRYQGEFKRGDMHGKGKYTFSNGDYQEGQYECDKAIGVHKYFSKEGQLILLRTYDKNGKIIKTEKVK</sequence>
<dbReference type="Proteomes" id="UP000785679">
    <property type="component" value="Unassembled WGS sequence"/>
</dbReference>
<evidence type="ECO:0000256" key="1">
    <source>
        <dbReference type="ARBA" id="ARBA00022737"/>
    </source>
</evidence>
<keyword evidence="1" id="KW-0677">Repeat</keyword>
<protein>
    <recommendedName>
        <fullName evidence="2">Protein kinase domain-containing protein</fullName>
    </recommendedName>
</protein>
<evidence type="ECO:0000313" key="4">
    <source>
        <dbReference type="Proteomes" id="UP000785679"/>
    </source>
</evidence>
<dbReference type="PROSITE" id="PS50011">
    <property type="entry name" value="PROTEIN_KINASE_DOM"/>
    <property type="match status" value="1"/>
</dbReference>
<name>A0A8J8T3K0_HALGN</name>
<dbReference type="OrthoDB" id="291146at2759"/>
<dbReference type="SUPFAM" id="SSF82185">
    <property type="entry name" value="Histone H3 K4-specific methyltransferase SET7/9 N-terminal domain"/>
    <property type="match status" value="1"/>
</dbReference>
<dbReference type="InterPro" id="IPR000719">
    <property type="entry name" value="Prot_kinase_dom"/>
</dbReference>
<dbReference type="GO" id="GO:0005737">
    <property type="term" value="C:cytoplasm"/>
    <property type="evidence" value="ECO:0007669"/>
    <property type="project" value="TreeGrafter"/>
</dbReference>
<dbReference type="Gene3D" id="2.20.110.10">
    <property type="entry name" value="Histone H3 K4-specific methyltransferase SET7/9 N-terminal domain"/>
    <property type="match status" value="1"/>
</dbReference>
<dbReference type="InterPro" id="IPR011009">
    <property type="entry name" value="Kinase-like_dom_sf"/>
</dbReference>
<dbReference type="AlphaFoldDB" id="A0A8J8T3K0"/>
<dbReference type="Gene3D" id="1.10.510.10">
    <property type="entry name" value="Transferase(Phosphotransferase) domain 1"/>
    <property type="match status" value="1"/>
</dbReference>
<keyword evidence="4" id="KW-1185">Reference proteome</keyword>
<feature type="domain" description="Protein kinase" evidence="2">
    <location>
        <begin position="13"/>
        <end position="282"/>
    </location>
</feature>
<dbReference type="PANTHER" id="PTHR24361">
    <property type="entry name" value="MITOGEN-ACTIVATED KINASE KINASE KINASE"/>
    <property type="match status" value="1"/>
</dbReference>
<dbReference type="SUPFAM" id="SSF56112">
    <property type="entry name" value="Protein kinase-like (PK-like)"/>
    <property type="match status" value="1"/>
</dbReference>
<reference evidence="3" key="1">
    <citation type="submission" date="2019-06" db="EMBL/GenBank/DDBJ databases">
        <authorList>
            <person name="Zheng W."/>
        </authorList>
    </citation>
    <scope>NUCLEOTIDE SEQUENCE</scope>
    <source>
        <strain evidence="3">QDHG01</strain>
    </source>
</reference>
<dbReference type="InterPro" id="IPR053235">
    <property type="entry name" value="Ser_Thr_kinase"/>
</dbReference>